<dbReference type="Proteomes" id="UP000658258">
    <property type="component" value="Unassembled WGS sequence"/>
</dbReference>
<feature type="transmembrane region" description="Helical" evidence="1">
    <location>
        <begin position="155"/>
        <end position="174"/>
    </location>
</feature>
<accession>A0ABQ3I143</accession>
<protein>
    <submittedName>
        <fullName evidence="2">Uncharacterized protein</fullName>
    </submittedName>
</protein>
<comment type="caution">
    <text evidence="2">The sequence shown here is derived from an EMBL/GenBank/DDBJ whole genome shotgun (WGS) entry which is preliminary data.</text>
</comment>
<evidence type="ECO:0000313" key="3">
    <source>
        <dbReference type="Proteomes" id="UP000658258"/>
    </source>
</evidence>
<dbReference type="EMBL" id="BNAG01000001">
    <property type="protein sequence ID" value="GHE53334.1"/>
    <property type="molecule type" value="Genomic_DNA"/>
</dbReference>
<keyword evidence="3" id="KW-1185">Reference proteome</keyword>
<keyword evidence="1" id="KW-1133">Transmembrane helix</keyword>
<name>A0ABQ3I143_9BACT</name>
<proteinExistence type="predicted"/>
<organism evidence="2 3">
    <name type="scientific">Roseivirga thermotolerans</name>
    <dbReference type="NCBI Taxonomy" id="1758176"/>
    <lineage>
        <taxon>Bacteria</taxon>
        <taxon>Pseudomonadati</taxon>
        <taxon>Bacteroidota</taxon>
        <taxon>Cytophagia</taxon>
        <taxon>Cytophagales</taxon>
        <taxon>Roseivirgaceae</taxon>
        <taxon>Roseivirga</taxon>
    </lineage>
</organism>
<sequence length="195" mass="21739">MALMLRYYKLIGVALSISVVIGVYIVFFAANDILYFVVDTLTFQNSSSLTHIVDWLNAVNSIISNPMGIGLAMSGNAGGVEKDLIVGGENQYLIYGVQMGVIGMLLYIGMLYYGIRNSWRAFRLSPSRRDGVIPFVAASVKFGMLLPLFTANAEAYIYVSLISWWLIGHAETLYQKFRRPVREEGLSTGRLEMSR</sequence>
<keyword evidence="1" id="KW-0472">Membrane</keyword>
<feature type="transmembrane region" description="Helical" evidence="1">
    <location>
        <begin position="7"/>
        <end position="30"/>
    </location>
</feature>
<gene>
    <name evidence="2" type="ORF">GCM10011340_04810</name>
</gene>
<evidence type="ECO:0000313" key="2">
    <source>
        <dbReference type="EMBL" id="GHE53334.1"/>
    </source>
</evidence>
<reference evidence="3" key="1">
    <citation type="journal article" date="2019" name="Int. J. Syst. Evol. Microbiol.">
        <title>The Global Catalogue of Microorganisms (GCM) 10K type strain sequencing project: providing services to taxonomists for standard genome sequencing and annotation.</title>
        <authorList>
            <consortium name="The Broad Institute Genomics Platform"/>
            <consortium name="The Broad Institute Genome Sequencing Center for Infectious Disease"/>
            <person name="Wu L."/>
            <person name="Ma J."/>
        </authorList>
    </citation>
    <scope>NUCLEOTIDE SEQUENCE [LARGE SCALE GENOMIC DNA]</scope>
    <source>
        <strain evidence="3">CGMCC 1.15111</strain>
    </source>
</reference>
<evidence type="ECO:0000256" key="1">
    <source>
        <dbReference type="SAM" id="Phobius"/>
    </source>
</evidence>
<feature type="transmembrane region" description="Helical" evidence="1">
    <location>
        <begin position="92"/>
        <end position="112"/>
    </location>
</feature>
<keyword evidence="1" id="KW-0812">Transmembrane</keyword>